<gene>
    <name evidence="1" type="ORF">HHK36_021224</name>
</gene>
<dbReference type="Proteomes" id="UP000655225">
    <property type="component" value="Unassembled WGS sequence"/>
</dbReference>
<accession>A0A835D757</accession>
<reference evidence="1 2" key="1">
    <citation type="submission" date="2020-04" db="EMBL/GenBank/DDBJ databases">
        <title>Plant Genome Project.</title>
        <authorList>
            <person name="Zhang R.-G."/>
        </authorList>
    </citation>
    <scope>NUCLEOTIDE SEQUENCE [LARGE SCALE GENOMIC DNA]</scope>
    <source>
        <strain evidence="1">YNK0</strain>
        <tissue evidence="1">Leaf</tissue>
    </source>
</reference>
<dbReference type="EMBL" id="JABCRI010000015">
    <property type="protein sequence ID" value="KAF8392983.1"/>
    <property type="molecule type" value="Genomic_DNA"/>
</dbReference>
<organism evidence="1 2">
    <name type="scientific">Tetracentron sinense</name>
    <name type="common">Spur-leaf</name>
    <dbReference type="NCBI Taxonomy" id="13715"/>
    <lineage>
        <taxon>Eukaryota</taxon>
        <taxon>Viridiplantae</taxon>
        <taxon>Streptophyta</taxon>
        <taxon>Embryophyta</taxon>
        <taxon>Tracheophyta</taxon>
        <taxon>Spermatophyta</taxon>
        <taxon>Magnoliopsida</taxon>
        <taxon>Trochodendrales</taxon>
        <taxon>Trochodendraceae</taxon>
        <taxon>Tetracentron</taxon>
    </lineage>
</organism>
<evidence type="ECO:0000313" key="2">
    <source>
        <dbReference type="Proteomes" id="UP000655225"/>
    </source>
</evidence>
<comment type="caution">
    <text evidence="1">The sequence shown here is derived from an EMBL/GenBank/DDBJ whole genome shotgun (WGS) entry which is preliminary data.</text>
</comment>
<sequence>MEKGKGVVARRWAIDLTDNSTAPSSRDFPDPLGFTRLSQDQDDSTISRQRKEAEVNWKSQDALAISRQRKEVEVNWKSQVIRV</sequence>
<dbReference type="OrthoDB" id="10406349at2759"/>
<name>A0A835D757_TETSI</name>
<keyword evidence="2" id="KW-1185">Reference proteome</keyword>
<dbReference type="AlphaFoldDB" id="A0A835D757"/>
<protein>
    <submittedName>
        <fullName evidence="1">Uncharacterized protein</fullName>
    </submittedName>
</protein>
<proteinExistence type="predicted"/>
<dbReference type="OMA" id="WKSQVIR"/>
<evidence type="ECO:0000313" key="1">
    <source>
        <dbReference type="EMBL" id="KAF8392983.1"/>
    </source>
</evidence>